<accession>A0ABT9UM89</accession>
<evidence type="ECO:0000256" key="1">
    <source>
        <dbReference type="SAM" id="Phobius"/>
    </source>
</evidence>
<sequence length="272" mass="27244">MGKQRSECTDEAQAGPRMTAELQAPVRSLGSWTVGVVGIAGLIAIIAGVYASPEALVVVGILIAAAVGIGWPHFLRIPAKKTLAAVIALPGAGAAVAAGLAPAPGYLDWTPAFVALGMMAVFVVQLIRGTGQAQRLESTLGCCAGVLLSCLGAGWIAGSRFNGVREMLLVAAISAAVALLAGLIRWPDSIVAPLGVVLAGLAGPLAGLVLSDIAVLPAAVFGVVVGAVLASFRRLATLRGAPLNIPAALGMGLAPVSAVGSLAYFIDKLLIY</sequence>
<protein>
    <recommendedName>
        <fullName evidence="4">Permease</fullName>
    </recommendedName>
</protein>
<proteinExistence type="predicted"/>
<evidence type="ECO:0000313" key="2">
    <source>
        <dbReference type="EMBL" id="MDQ0120770.1"/>
    </source>
</evidence>
<feature type="transmembrane region" description="Helical" evidence="1">
    <location>
        <begin position="190"/>
        <end position="207"/>
    </location>
</feature>
<keyword evidence="1" id="KW-0812">Transmembrane</keyword>
<name>A0ABT9UM89_9MICC</name>
<feature type="transmembrane region" description="Helical" evidence="1">
    <location>
        <begin position="109"/>
        <end position="127"/>
    </location>
</feature>
<feature type="transmembrane region" description="Helical" evidence="1">
    <location>
        <begin position="29"/>
        <end position="50"/>
    </location>
</feature>
<feature type="transmembrane region" description="Helical" evidence="1">
    <location>
        <begin position="213"/>
        <end position="232"/>
    </location>
</feature>
<evidence type="ECO:0000313" key="3">
    <source>
        <dbReference type="Proteomes" id="UP001226389"/>
    </source>
</evidence>
<feature type="transmembrane region" description="Helical" evidence="1">
    <location>
        <begin position="56"/>
        <end position="75"/>
    </location>
</feature>
<comment type="caution">
    <text evidence="2">The sequence shown here is derived from an EMBL/GenBank/DDBJ whole genome shotgun (WGS) entry which is preliminary data.</text>
</comment>
<feature type="transmembrane region" description="Helical" evidence="1">
    <location>
        <begin position="139"/>
        <end position="158"/>
    </location>
</feature>
<keyword evidence="1" id="KW-1133">Transmembrane helix</keyword>
<dbReference type="Proteomes" id="UP001226389">
    <property type="component" value="Unassembled WGS sequence"/>
</dbReference>
<feature type="transmembrane region" description="Helical" evidence="1">
    <location>
        <begin position="244"/>
        <end position="266"/>
    </location>
</feature>
<dbReference type="EMBL" id="JAUSSY010000018">
    <property type="protein sequence ID" value="MDQ0120770.1"/>
    <property type="molecule type" value="Genomic_DNA"/>
</dbReference>
<organism evidence="2 3">
    <name type="scientific">Pseudarthrobacter defluvii</name>
    <dbReference type="NCBI Taxonomy" id="410837"/>
    <lineage>
        <taxon>Bacteria</taxon>
        <taxon>Bacillati</taxon>
        <taxon>Actinomycetota</taxon>
        <taxon>Actinomycetes</taxon>
        <taxon>Micrococcales</taxon>
        <taxon>Micrococcaceae</taxon>
        <taxon>Pseudarthrobacter</taxon>
    </lineage>
</organism>
<keyword evidence="1" id="KW-0472">Membrane</keyword>
<feature type="transmembrane region" description="Helical" evidence="1">
    <location>
        <begin position="164"/>
        <end position="183"/>
    </location>
</feature>
<keyword evidence="3" id="KW-1185">Reference proteome</keyword>
<reference evidence="2 3" key="1">
    <citation type="submission" date="2023-07" db="EMBL/GenBank/DDBJ databases">
        <title>Sorghum-associated microbial communities from plants grown in Nebraska, USA.</title>
        <authorList>
            <person name="Schachtman D."/>
        </authorList>
    </citation>
    <scope>NUCLEOTIDE SEQUENCE [LARGE SCALE GENOMIC DNA]</scope>
    <source>
        <strain evidence="2 3">DS994</strain>
    </source>
</reference>
<evidence type="ECO:0008006" key="4">
    <source>
        <dbReference type="Google" id="ProtNLM"/>
    </source>
</evidence>
<feature type="transmembrane region" description="Helical" evidence="1">
    <location>
        <begin position="82"/>
        <end position="103"/>
    </location>
</feature>
<gene>
    <name evidence="2" type="ORF">J2T22_003977</name>
</gene>